<dbReference type="GO" id="GO:0004668">
    <property type="term" value="F:protein-arginine deiminase activity"/>
    <property type="evidence" value="ECO:0007669"/>
    <property type="project" value="InterPro"/>
</dbReference>
<comment type="caution">
    <text evidence="4">The sequence shown here is derived from an EMBL/GenBank/DDBJ whole genome shotgun (WGS) entry which is preliminary data.</text>
</comment>
<dbReference type="RefSeq" id="WP_006504075.1">
    <property type="nucleotide sequence ID" value="NZ_BAGZ01000022.1"/>
</dbReference>
<organism evidence="4 5">
    <name type="scientific">Austwickia chelonae NBRC 105200</name>
    <dbReference type="NCBI Taxonomy" id="1184607"/>
    <lineage>
        <taxon>Bacteria</taxon>
        <taxon>Bacillati</taxon>
        <taxon>Actinomycetota</taxon>
        <taxon>Actinomycetes</taxon>
        <taxon>Micrococcales</taxon>
        <taxon>Dermatophilaceae</taxon>
        <taxon>Austwickia</taxon>
    </lineage>
</organism>
<dbReference type="PANTHER" id="PTHR10837:SF8">
    <property type="entry name" value="PROTEIN-ARGININE DEIMINASE"/>
    <property type="match status" value="1"/>
</dbReference>
<dbReference type="InterPro" id="IPR006311">
    <property type="entry name" value="TAT_signal"/>
</dbReference>
<accession>K6WBV9</accession>
<feature type="region of interest" description="Disordered" evidence="1">
    <location>
        <begin position="39"/>
        <end position="80"/>
    </location>
</feature>
<evidence type="ECO:0000313" key="5">
    <source>
        <dbReference type="Proteomes" id="UP000008495"/>
    </source>
</evidence>
<keyword evidence="2" id="KW-0732">Signal</keyword>
<dbReference type="PROSITE" id="PS51318">
    <property type="entry name" value="TAT"/>
    <property type="match status" value="1"/>
</dbReference>
<gene>
    <name evidence="4" type="ORF">AUCHE_22_00870</name>
</gene>
<dbReference type="SUPFAM" id="SSF55909">
    <property type="entry name" value="Pentein"/>
    <property type="match status" value="1"/>
</dbReference>
<dbReference type="AlphaFoldDB" id="K6WBV9"/>
<protein>
    <recommendedName>
        <fullName evidence="3">Protein-arginine deiminase C-terminal domain-containing protein</fullName>
    </recommendedName>
</protein>
<dbReference type="eggNOG" id="COG1193">
    <property type="taxonomic scope" value="Bacteria"/>
</dbReference>
<feature type="region of interest" description="Disordered" evidence="1">
    <location>
        <begin position="514"/>
        <end position="566"/>
    </location>
</feature>
<reference evidence="4 5" key="1">
    <citation type="submission" date="2012-08" db="EMBL/GenBank/DDBJ databases">
        <title>Whole genome shotgun sequence of Austwickia chelonae NBRC 105200.</title>
        <authorList>
            <person name="Yoshida I."/>
            <person name="Hosoyama A."/>
            <person name="Tsuchikane K."/>
            <person name="Katsumata H."/>
            <person name="Ando Y."/>
            <person name="Ohji S."/>
            <person name="Hamada M."/>
            <person name="Tamura T."/>
            <person name="Yamazoe A."/>
            <person name="Yamazaki S."/>
            <person name="Fujita N."/>
        </authorList>
    </citation>
    <scope>NUCLEOTIDE SEQUENCE [LARGE SCALE GENOMIC DNA]</scope>
    <source>
        <strain evidence="4 5">NBRC 105200</strain>
    </source>
</reference>
<proteinExistence type="predicted"/>
<dbReference type="SUPFAM" id="SSF110083">
    <property type="entry name" value="Peptidylarginine deiminase Pad4, middle domain"/>
    <property type="match status" value="1"/>
</dbReference>
<dbReference type="OrthoDB" id="249764at2"/>
<dbReference type="InterPro" id="IPR013530">
    <property type="entry name" value="PAD_C"/>
</dbReference>
<evidence type="ECO:0000256" key="2">
    <source>
        <dbReference type="SAM" id="SignalP"/>
    </source>
</evidence>
<feature type="region of interest" description="Disordered" evidence="1">
    <location>
        <begin position="242"/>
        <end position="265"/>
    </location>
</feature>
<feature type="compositionally biased region" description="Basic and acidic residues" evidence="1">
    <location>
        <begin position="247"/>
        <end position="260"/>
    </location>
</feature>
<dbReference type="PANTHER" id="PTHR10837">
    <property type="entry name" value="PEPTIDYLARGININE DEIMINASE"/>
    <property type="match status" value="1"/>
</dbReference>
<evidence type="ECO:0000259" key="3">
    <source>
        <dbReference type="Pfam" id="PF03068"/>
    </source>
</evidence>
<feature type="compositionally biased region" description="Basic and acidic residues" evidence="1">
    <location>
        <begin position="46"/>
        <end position="77"/>
    </location>
</feature>
<dbReference type="STRING" id="100225.SAMN05421595_2627"/>
<name>K6WBV9_9MICO</name>
<evidence type="ECO:0000256" key="1">
    <source>
        <dbReference type="SAM" id="MobiDB-lite"/>
    </source>
</evidence>
<dbReference type="Proteomes" id="UP000008495">
    <property type="component" value="Unassembled WGS sequence"/>
</dbReference>
<dbReference type="GO" id="GO:0005737">
    <property type="term" value="C:cytoplasm"/>
    <property type="evidence" value="ECO:0007669"/>
    <property type="project" value="InterPro"/>
</dbReference>
<evidence type="ECO:0000313" key="4">
    <source>
        <dbReference type="EMBL" id="GAB79317.1"/>
    </source>
</evidence>
<dbReference type="InterPro" id="IPR004303">
    <property type="entry name" value="PAD"/>
</dbReference>
<keyword evidence="5" id="KW-1185">Reference proteome</keyword>
<feature type="signal peptide" evidence="2">
    <location>
        <begin position="1"/>
        <end position="32"/>
    </location>
</feature>
<dbReference type="InterPro" id="IPR036556">
    <property type="entry name" value="PAD_central_sf"/>
</dbReference>
<dbReference type="EMBL" id="BAGZ01000022">
    <property type="protein sequence ID" value="GAB79317.1"/>
    <property type="molecule type" value="Genomic_DNA"/>
</dbReference>
<feature type="compositionally biased region" description="Basic and acidic residues" evidence="1">
    <location>
        <begin position="530"/>
        <end position="551"/>
    </location>
</feature>
<dbReference type="Pfam" id="PF03068">
    <property type="entry name" value="PAD"/>
    <property type="match status" value="1"/>
</dbReference>
<feature type="chain" id="PRO_5003899518" description="Protein-arginine deiminase C-terminal domain-containing protein" evidence="2">
    <location>
        <begin position="33"/>
        <end position="656"/>
    </location>
</feature>
<dbReference type="GO" id="GO:0005509">
    <property type="term" value="F:calcium ion binding"/>
    <property type="evidence" value="ECO:0007669"/>
    <property type="project" value="InterPro"/>
</dbReference>
<feature type="domain" description="Protein-arginine deiminase C-terminal" evidence="3">
    <location>
        <begin position="228"/>
        <end position="647"/>
    </location>
</feature>
<dbReference type="Gene3D" id="3.75.10.10">
    <property type="entry name" value="L-arginine/glycine Amidinotransferase, Chain A"/>
    <property type="match status" value="1"/>
</dbReference>
<sequence>MSLTVLSRRRRLALAAALTAGSLCAFPLGASAATVSGAPSSFSAEASREGTPEAVKGGEKKSDKKSDDKGQRVRLTSETKTVLPNVDDDSGRCVIPAKNIAEFKKVSICHDGADNVVNGAEDAKDLTLVTLPAIKDVDGKATATLSVPDKAKGKVRVFVKEGDKWSAGLTLPAKLTSAQLKAGVTFGVEATDVIRDAKVFDGKFSLDLKVDEGGKSSKASLELQVAKLTPFSTQKVEQVVTLSSSDSSDKDRVWPREEMKQSGSKVPLKTRTVNAGIDTWNQDHFEGMYASMTQGGQQQNIRVLALAHYNIAGKNEWYGFRGKDVGVIALTGSNGDTSLEGMGNVEGIGAYTKDGKKHPAGRLIMGHTEKHNHGQMSQVQRSFFESNAAQKPIYLDTSFLTVGHVDEFIQVIPAKNERGWMFAVAHPKAGVELLKKVDGAGKGDQTLITVSGEHRDKPKSSAKVKDALKDADFLKANEIGQQRIDANVEILKKELGFNDSDFMKLPIVMKRADKEAELDRSKSKGTVEGPKSDAEPFKDEGPGGDDLDGRGGKGKPGSGRDKSGQAVLGTRNLDFAMPDAVNALNLGDGRILVPQQFGPKLDGKDVFAEAVKAEHAKHGGKVTFVDTLHLHTAGGEIHCGTNVFRKIPVEAPAQKK</sequence>